<dbReference type="EMBL" id="KN822081">
    <property type="protein sequence ID" value="KIM58763.1"/>
    <property type="molecule type" value="Genomic_DNA"/>
</dbReference>
<dbReference type="InParanoid" id="A0A0C2ZA62"/>
<evidence type="ECO:0000313" key="2">
    <source>
        <dbReference type="Proteomes" id="UP000053989"/>
    </source>
</evidence>
<sequence length="93" mass="9949">MSAEGNAGWASIGFHVSVIAIGVTEQGPGTQGKHELTPRIVVTGTTLISHEIPIHITRPTYLQCQISCRARTSYLFPRFSPSGKPSDSSIDAI</sequence>
<keyword evidence="2" id="KW-1185">Reference proteome</keyword>
<name>A0A0C2ZA62_9AGAM</name>
<dbReference type="AlphaFoldDB" id="A0A0C2ZA62"/>
<reference evidence="2" key="2">
    <citation type="submission" date="2015-01" db="EMBL/GenBank/DDBJ databases">
        <title>Evolutionary Origins and Diversification of the Mycorrhizal Mutualists.</title>
        <authorList>
            <consortium name="DOE Joint Genome Institute"/>
            <consortium name="Mycorrhizal Genomics Consortium"/>
            <person name="Kohler A."/>
            <person name="Kuo A."/>
            <person name="Nagy L.G."/>
            <person name="Floudas D."/>
            <person name="Copeland A."/>
            <person name="Barry K.W."/>
            <person name="Cichocki N."/>
            <person name="Veneault-Fourrey C."/>
            <person name="LaButti K."/>
            <person name="Lindquist E.A."/>
            <person name="Lipzen A."/>
            <person name="Lundell T."/>
            <person name="Morin E."/>
            <person name="Murat C."/>
            <person name="Riley R."/>
            <person name="Ohm R."/>
            <person name="Sun H."/>
            <person name="Tunlid A."/>
            <person name="Henrissat B."/>
            <person name="Grigoriev I.V."/>
            <person name="Hibbett D.S."/>
            <person name="Martin F."/>
        </authorList>
    </citation>
    <scope>NUCLEOTIDE SEQUENCE [LARGE SCALE GENOMIC DNA]</scope>
    <source>
        <strain evidence="2">Foug A</strain>
    </source>
</reference>
<reference evidence="1 2" key="1">
    <citation type="submission" date="2014-04" db="EMBL/GenBank/DDBJ databases">
        <authorList>
            <consortium name="DOE Joint Genome Institute"/>
            <person name="Kuo A."/>
            <person name="Kohler A."/>
            <person name="Nagy L.G."/>
            <person name="Floudas D."/>
            <person name="Copeland A."/>
            <person name="Barry K.W."/>
            <person name="Cichocki N."/>
            <person name="Veneault-Fourrey C."/>
            <person name="LaButti K."/>
            <person name="Lindquist E.A."/>
            <person name="Lipzen A."/>
            <person name="Lundell T."/>
            <person name="Morin E."/>
            <person name="Murat C."/>
            <person name="Sun H."/>
            <person name="Tunlid A."/>
            <person name="Henrissat B."/>
            <person name="Grigoriev I.V."/>
            <person name="Hibbett D.S."/>
            <person name="Martin F."/>
            <person name="Nordberg H.P."/>
            <person name="Cantor M.N."/>
            <person name="Hua S.X."/>
        </authorList>
    </citation>
    <scope>NUCLEOTIDE SEQUENCE [LARGE SCALE GENOMIC DNA]</scope>
    <source>
        <strain evidence="1 2">Foug A</strain>
    </source>
</reference>
<protein>
    <submittedName>
        <fullName evidence="1">Uncharacterized protein</fullName>
    </submittedName>
</protein>
<accession>A0A0C2ZA62</accession>
<gene>
    <name evidence="1" type="ORF">SCLCIDRAFT_1218310</name>
</gene>
<proteinExistence type="predicted"/>
<dbReference type="Proteomes" id="UP000053989">
    <property type="component" value="Unassembled WGS sequence"/>
</dbReference>
<organism evidence="1 2">
    <name type="scientific">Scleroderma citrinum Foug A</name>
    <dbReference type="NCBI Taxonomy" id="1036808"/>
    <lineage>
        <taxon>Eukaryota</taxon>
        <taxon>Fungi</taxon>
        <taxon>Dikarya</taxon>
        <taxon>Basidiomycota</taxon>
        <taxon>Agaricomycotina</taxon>
        <taxon>Agaricomycetes</taxon>
        <taxon>Agaricomycetidae</taxon>
        <taxon>Boletales</taxon>
        <taxon>Sclerodermatineae</taxon>
        <taxon>Sclerodermataceae</taxon>
        <taxon>Scleroderma</taxon>
    </lineage>
</organism>
<dbReference type="HOGENOM" id="CLU_2400991_0_0_1"/>
<evidence type="ECO:0000313" key="1">
    <source>
        <dbReference type="EMBL" id="KIM58763.1"/>
    </source>
</evidence>